<keyword evidence="3" id="KW-0479">Metal-binding</keyword>
<dbReference type="Pfam" id="PF00443">
    <property type="entry name" value="UCH"/>
    <property type="match status" value="1"/>
</dbReference>
<dbReference type="CDD" id="cd02667">
    <property type="entry name" value="Peptidase_C19K"/>
    <property type="match status" value="1"/>
</dbReference>
<gene>
    <name evidence="10" type="ORF">DPMN_050223</name>
</gene>
<dbReference type="PANTHER" id="PTHR21646">
    <property type="entry name" value="UBIQUITIN CARBOXYL-TERMINAL HYDROLASE"/>
    <property type="match status" value="1"/>
</dbReference>
<feature type="domain" description="UBP-type" evidence="9">
    <location>
        <begin position="40"/>
        <end position="169"/>
    </location>
</feature>
<feature type="compositionally biased region" description="Polar residues" evidence="7">
    <location>
        <begin position="176"/>
        <end position="188"/>
    </location>
</feature>
<keyword evidence="5" id="KW-0862">Zinc</keyword>
<dbReference type="SUPFAM" id="SSF57850">
    <property type="entry name" value="RING/U-box"/>
    <property type="match status" value="1"/>
</dbReference>
<accession>A0A9D4HL46</accession>
<dbReference type="InterPro" id="IPR028889">
    <property type="entry name" value="USP"/>
</dbReference>
<feature type="compositionally biased region" description="Basic residues" evidence="7">
    <location>
        <begin position="472"/>
        <end position="494"/>
    </location>
</feature>
<feature type="compositionally biased region" description="Basic and acidic residues" evidence="7">
    <location>
        <begin position="502"/>
        <end position="517"/>
    </location>
</feature>
<dbReference type="InterPro" id="IPR013083">
    <property type="entry name" value="Znf_RING/FYVE/PHD"/>
</dbReference>
<reference evidence="10" key="2">
    <citation type="submission" date="2020-11" db="EMBL/GenBank/DDBJ databases">
        <authorList>
            <person name="McCartney M.A."/>
            <person name="Auch B."/>
            <person name="Kono T."/>
            <person name="Mallez S."/>
            <person name="Becker A."/>
            <person name="Gohl D.M."/>
            <person name="Silverstein K.A.T."/>
            <person name="Koren S."/>
            <person name="Bechman K.B."/>
            <person name="Herman A."/>
            <person name="Abrahante J.E."/>
            <person name="Garbe J."/>
        </authorList>
    </citation>
    <scope>NUCLEOTIDE SEQUENCE</scope>
    <source>
        <strain evidence="10">Duluth1</strain>
        <tissue evidence="10">Whole animal</tissue>
    </source>
</reference>
<dbReference type="InterPro" id="IPR018200">
    <property type="entry name" value="USP_CS"/>
</dbReference>
<evidence type="ECO:0000256" key="2">
    <source>
        <dbReference type="ARBA" id="ARBA00012759"/>
    </source>
</evidence>
<name>A0A9D4HL46_DREPO</name>
<dbReference type="InterPro" id="IPR038765">
    <property type="entry name" value="Papain-like_cys_pep_sf"/>
</dbReference>
<dbReference type="Pfam" id="PF02148">
    <property type="entry name" value="zf-UBP"/>
    <property type="match status" value="1"/>
</dbReference>
<evidence type="ECO:0000256" key="6">
    <source>
        <dbReference type="PROSITE-ProRule" id="PRU00502"/>
    </source>
</evidence>
<dbReference type="EMBL" id="JAIWYP010000012">
    <property type="protein sequence ID" value="KAH3724407.1"/>
    <property type="molecule type" value="Genomic_DNA"/>
</dbReference>
<evidence type="ECO:0000256" key="1">
    <source>
        <dbReference type="ARBA" id="ARBA00000707"/>
    </source>
</evidence>
<dbReference type="PROSITE" id="PS00972">
    <property type="entry name" value="USP_1"/>
    <property type="match status" value="1"/>
</dbReference>
<evidence type="ECO:0000256" key="4">
    <source>
        <dbReference type="ARBA" id="ARBA00022771"/>
    </source>
</evidence>
<evidence type="ECO:0000313" key="10">
    <source>
        <dbReference type="EMBL" id="KAH3724407.1"/>
    </source>
</evidence>
<evidence type="ECO:0000259" key="9">
    <source>
        <dbReference type="PROSITE" id="PS50271"/>
    </source>
</evidence>
<feature type="compositionally biased region" description="Polar residues" evidence="7">
    <location>
        <begin position="1019"/>
        <end position="1030"/>
    </location>
</feature>
<sequence length="1279" mass="139280">MRVLEGEITVSYSMGKKNKHKLQKHRDNEISDSSEDVNAKGCAHVSKAINFGAMKKGLAKQTLGECASCAKKGESTSLIDRLEGATSEDFSEPGDASLWVCLQCGHQGCGRLSPEKHALKHHETPRSSLHNIVINTSNWLVWCYDCDCEIPASKSKKVAECLEYLQKQVASLTGESAQGRAGSSNNQPGNGGVLDTNKSRALITGRPPMGGGCSKVKGLSNLGNTCFFNAVMQNLVQTHSLEWLLHERRKGTCQVLTAHLDTSPDTSDEEGEKHGQHASKELGGIEITLGEAGALTNSLVVFLQEVNSTSKSGCINPSGLFSQICKKASRFRGMQQQDSQELLRYLLDNMKTEEIKRGQAGILKHFKLSEHTKPKCVDEETKYKVKTYGQEAKHTFVDCLFGGQLISTVICEECKYISQILEPFLDLSLPVMEEKPQRPNMSHKGVSKESDPGDLDLVKPPVAKEDVGPSKHMSKKAKKNKKRDARRHSGHGKGKGAGGSNKEGEEEKGEEPGKEGEEHQEEDSDADIEDNLESDTSKCYTKSASDSISPDEQGTGQLPHEQGNGQLPQKSEQGTGQHEQDMGLQSHKDEQGTGQLPHNSNNDTELQGNRLLPLQTQNHKLETMPHNNTDRMQETSHKNGQGTKASRVDKRDLMQGTNNENHEESDESIDVISDDSEAGIDAGLVMGQLDSTCSRTLSGYSSLHVASSNGLPENTQQKQLSFMSSNIADCKNGFSCANKECIKNEAGTHVTNHNCNVTDSKCLSSSSMIVENSSSKPTGISCVANIEETDTISEEYVVNYTFSNGQLSETTESGQLKSQSSIETSYTFHCGQVGDSGAEVETGKRLGNGENLFGAGKVEGSKVCASPMMNGDLGLVNGELENGEVLSEGESITCRGQGVGETEMGDSVGSSTLELHTEASSDISTLTSDVSAISITDLPDIVIRGSDSVDVTVDIGVTPADDDVLSNELSNLSLKLERLDSDGKMSPRTLDEDRLACGGVNKGGNCVTGGQHRERDGHNGQSRSGGNVSKQLDLKQLYQEGKKKSVNSLAERYHVSSGECSIQSCLNQFTAAELLTGHNKFGCKNCTKLKFGNKNSKSNQKKEETVYSNANKQYLIFQTPAVLTLHLKRFEQVGFSSRKVNRHVDFPFLLDIAPYCSHVTQGIKTGQKKVLYSLYGVVEHSGRLNAGHYTAYVKVRPNIGTLNNFLNKHNVSLKEYLSKYAEMVRNGAEQEEDVGASINTEALVPPGRWYHISDARVNEVTEATVERAQAYLLFYERIY</sequence>
<dbReference type="OrthoDB" id="2020758at2759"/>
<feature type="compositionally biased region" description="Basic and acidic residues" evidence="7">
    <location>
        <begin position="624"/>
        <end position="637"/>
    </location>
</feature>
<dbReference type="EC" id="3.4.19.12" evidence="2"/>
<evidence type="ECO:0000256" key="7">
    <source>
        <dbReference type="SAM" id="MobiDB-lite"/>
    </source>
</evidence>
<dbReference type="GO" id="GO:0004843">
    <property type="term" value="F:cysteine-type deubiquitinase activity"/>
    <property type="evidence" value="ECO:0007669"/>
    <property type="project" value="UniProtKB-EC"/>
</dbReference>
<feature type="compositionally biased region" description="Basic and acidic residues" evidence="7">
    <location>
        <begin position="578"/>
        <end position="591"/>
    </location>
</feature>
<dbReference type="SUPFAM" id="SSF54001">
    <property type="entry name" value="Cysteine proteinases"/>
    <property type="match status" value="1"/>
</dbReference>
<dbReference type="InterPro" id="IPR050185">
    <property type="entry name" value="Ub_carboxyl-term_hydrolase"/>
</dbReference>
<feature type="region of interest" description="Disordered" evidence="7">
    <location>
        <begin position="1006"/>
        <end position="1030"/>
    </location>
</feature>
<feature type="region of interest" description="Disordered" evidence="7">
    <location>
        <begin position="435"/>
        <end position="606"/>
    </location>
</feature>
<feature type="domain" description="USP" evidence="8">
    <location>
        <begin position="217"/>
        <end position="1278"/>
    </location>
</feature>
<dbReference type="InterPro" id="IPR001607">
    <property type="entry name" value="Znf_UBP"/>
</dbReference>
<keyword evidence="4 6" id="KW-0863">Zinc-finger</keyword>
<protein>
    <recommendedName>
        <fullName evidence="2">ubiquitinyl hydrolase 1</fullName>
        <ecNumber evidence="2">3.4.19.12</ecNumber>
    </recommendedName>
</protein>
<feature type="compositionally biased region" description="Polar residues" evidence="7">
    <location>
        <begin position="563"/>
        <end position="577"/>
    </location>
</feature>
<dbReference type="GO" id="GO:0008270">
    <property type="term" value="F:zinc ion binding"/>
    <property type="evidence" value="ECO:0007669"/>
    <property type="project" value="UniProtKB-KW"/>
</dbReference>
<dbReference type="PROSITE" id="PS50271">
    <property type="entry name" value="ZF_UBP"/>
    <property type="match status" value="1"/>
</dbReference>
<keyword evidence="11" id="KW-1185">Reference proteome</keyword>
<feature type="compositionally biased region" description="Polar residues" evidence="7">
    <location>
        <begin position="537"/>
        <end position="556"/>
    </location>
</feature>
<dbReference type="GO" id="GO:0016579">
    <property type="term" value="P:protein deubiquitination"/>
    <property type="evidence" value="ECO:0007669"/>
    <property type="project" value="InterPro"/>
</dbReference>
<comment type="caution">
    <text evidence="10">The sequence shown here is derived from an EMBL/GenBank/DDBJ whole genome shotgun (WGS) entry which is preliminary data.</text>
</comment>
<dbReference type="PROSITE" id="PS50235">
    <property type="entry name" value="USP_3"/>
    <property type="match status" value="1"/>
</dbReference>
<evidence type="ECO:0000256" key="3">
    <source>
        <dbReference type="ARBA" id="ARBA00022723"/>
    </source>
</evidence>
<feature type="region of interest" description="Disordered" evidence="7">
    <location>
        <begin position="624"/>
        <end position="669"/>
    </location>
</feature>
<reference evidence="10" key="1">
    <citation type="journal article" date="2019" name="bioRxiv">
        <title>The Genome of the Zebra Mussel, Dreissena polymorpha: A Resource for Invasive Species Research.</title>
        <authorList>
            <person name="McCartney M.A."/>
            <person name="Auch B."/>
            <person name="Kono T."/>
            <person name="Mallez S."/>
            <person name="Zhang Y."/>
            <person name="Obille A."/>
            <person name="Becker A."/>
            <person name="Abrahante J.E."/>
            <person name="Garbe J."/>
            <person name="Badalamenti J.P."/>
            <person name="Herman A."/>
            <person name="Mangelson H."/>
            <person name="Liachko I."/>
            <person name="Sullivan S."/>
            <person name="Sone E.D."/>
            <person name="Koren S."/>
            <person name="Silverstein K.A.T."/>
            <person name="Beckman K.B."/>
            <person name="Gohl D.M."/>
        </authorList>
    </citation>
    <scope>NUCLEOTIDE SEQUENCE</scope>
    <source>
        <strain evidence="10">Duluth1</strain>
        <tissue evidence="10">Whole animal</tissue>
    </source>
</reference>
<dbReference type="PROSITE" id="PS00973">
    <property type="entry name" value="USP_2"/>
    <property type="match status" value="1"/>
</dbReference>
<proteinExistence type="predicted"/>
<feature type="region of interest" description="Disordered" evidence="7">
    <location>
        <begin position="176"/>
        <end position="197"/>
    </location>
</feature>
<evidence type="ECO:0000259" key="8">
    <source>
        <dbReference type="PROSITE" id="PS50235"/>
    </source>
</evidence>
<dbReference type="Proteomes" id="UP000828390">
    <property type="component" value="Unassembled WGS sequence"/>
</dbReference>
<dbReference type="AlphaFoldDB" id="A0A9D4HL46"/>
<organism evidence="10 11">
    <name type="scientific">Dreissena polymorpha</name>
    <name type="common">Zebra mussel</name>
    <name type="synonym">Mytilus polymorpha</name>
    <dbReference type="NCBI Taxonomy" id="45954"/>
    <lineage>
        <taxon>Eukaryota</taxon>
        <taxon>Metazoa</taxon>
        <taxon>Spiralia</taxon>
        <taxon>Lophotrochozoa</taxon>
        <taxon>Mollusca</taxon>
        <taxon>Bivalvia</taxon>
        <taxon>Autobranchia</taxon>
        <taxon>Heteroconchia</taxon>
        <taxon>Euheterodonta</taxon>
        <taxon>Imparidentia</taxon>
        <taxon>Neoheterodontei</taxon>
        <taxon>Myida</taxon>
        <taxon>Dreissenoidea</taxon>
        <taxon>Dreissenidae</taxon>
        <taxon>Dreissena</taxon>
    </lineage>
</organism>
<evidence type="ECO:0000256" key="5">
    <source>
        <dbReference type="ARBA" id="ARBA00022833"/>
    </source>
</evidence>
<evidence type="ECO:0000313" key="11">
    <source>
        <dbReference type="Proteomes" id="UP000828390"/>
    </source>
</evidence>
<dbReference type="PANTHER" id="PTHR21646:SF39">
    <property type="entry name" value="UBIQUITIN CARBOXYL-TERMINAL HYDROLASE 16"/>
    <property type="match status" value="1"/>
</dbReference>
<feature type="compositionally biased region" description="Acidic residues" evidence="7">
    <location>
        <begin position="518"/>
        <end position="533"/>
    </location>
</feature>
<feature type="compositionally biased region" description="Polar residues" evidence="7">
    <location>
        <begin position="592"/>
        <end position="606"/>
    </location>
</feature>
<dbReference type="InterPro" id="IPR001394">
    <property type="entry name" value="Peptidase_C19_UCH"/>
</dbReference>
<dbReference type="Gene3D" id="3.90.70.10">
    <property type="entry name" value="Cysteine proteinases"/>
    <property type="match status" value="2"/>
</dbReference>
<comment type="catalytic activity">
    <reaction evidence="1">
        <text>Thiol-dependent hydrolysis of ester, thioester, amide, peptide and isopeptide bonds formed by the C-terminal Gly of ubiquitin (a 76-residue protein attached to proteins as an intracellular targeting signal).</text>
        <dbReference type="EC" id="3.4.19.12"/>
    </reaction>
</comment>
<dbReference type="Gene3D" id="3.30.40.10">
    <property type="entry name" value="Zinc/RING finger domain, C3HC4 (zinc finger)"/>
    <property type="match status" value="1"/>
</dbReference>